<dbReference type="Gene3D" id="3.40.50.1360">
    <property type="match status" value="1"/>
</dbReference>
<dbReference type="PROSITE" id="PS51000">
    <property type="entry name" value="HTH_DEOR_2"/>
    <property type="match status" value="1"/>
</dbReference>
<dbReference type="PROSITE" id="PS00894">
    <property type="entry name" value="HTH_DEOR_1"/>
    <property type="match status" value="1"/>
</dbReference>
<keyword evidence="1" id="KW-0678">Repressor</keyword>
<dbReference type="SMART" id="SM01134">
    <property type="entry name" value="DeoRC"/>
    <property type="match status" value="1"/>
</dbReference>
<keyword evidence="2" id="KW-0805">Transcription regulation</keyword>
<keyword evidence="4" id="KW-0804">Transcription</keyword>
<comment type="caution">
    <text evidence="6">The sequence shown here is derived from an EMBL/GenBank/DDBJ whole genome shotgun (WGS) entry which is preliminary data.</text>
</comment>
<dbReference type="AlphaFoldDB" id="A0A366FSS5"/>
<dbReference type="RefSeq" id="WP_113887540.1">
    <property type="nucleotide sequence ID" value="NZ_QNRK01000002.1"/>
</dbReference>
<protein>
    <submittedName>
        <fullName evidence="6">DeoR family transcriptional regulator</fullName>
    </submittedName>
</protein>
<dbReference type="InterPro" id="IPR036388">
    <property type="entry name" value="WH-like_DNA-bd_sf"/>
</dbReference>
<dbReference type="Pfam" id="PF08220">
    <property type="entry name" value="HTH_DeoR"/>
    <property type="match status" value="1"/>
</dbReference>
<dbReference type="GO" id="GO:0003677">
    <property type="term" value="F:DNA binding"/>
    <property type="evidence" value="ECO:0007669"/>
    <property type="project" value="UniProtKB-KW"/>
</dbReference>
<sequence>MAEPTPRASNYRQAEIVALLRQSGRVGVDELATHFGVTLQTIRRDLNELSEARALVRVHGGAMIASGVANLAYEARQYVAQQSKRLIGAAAARLVPDNASLLINIGTTTEEVAKALSAHSGLLVITNNLHVANELYRNQSVQVIITGGSIRKGDGGIVGAVTVEQIEQFRADMAIIGTSAIDPDGALLDFDVDEVQISRAIIEHARKVVLVADSSKFSRSAPVKISQLSEIDIFVTDRLPSEEVAEMCRRCAVEVIEAGDPAEGESGEASKSTE</sequence>
<dbReference type="InterPro" id="IPR014036">
    <property type="entry name" value="DeoR-like_C"/>
</dbReference>
<dbReference type="InterPro" id="IPR036390">
    <property type="entry name" value="WH_DNA-bd_sf"/>
</dbReference>
<dbReference type="InterPro" id="IPR018356">
    <property type="entry name" value="Tscrpt_reg_HTH_DeoR_CS"/>
</dbReference>
<dbReference type="Pfam" id="PF00455">
    <property type="entry name" value="DeoRC"/>
    <property type="match status" value="1"/>
</dbReference>
<dbReference type="SUPFAM" id="SSF46785">
    <property type="entry name" value="Winged helix' DNA-binding domain"/>
    <property type="match status" value="1"/>
</dbReference>
<accession>A0A366FSS5</accession>
<evidence type="ECO:0000256" key="3">
    <source>
        <dbReference type="ARBA" id="ARBA00023125"/>
    </source>
</evidence>
<evidence type="ECO:0000313" key="7">
    <source>
        <dbReference type="Proteomes" id="UP000253529"/>
    </source>
</evidence>
<dbReference type="OrthoDB" id="9814815at2"/>
<keyword evidence="7" id="KW-1185">Reference proteome</keyword>
<dbReference type="GO" id="GO:0003700">
    <property type="term" value="F:DNA-binding transcription factor activity"/>
    <property type="evidence" value="ECO:0007669"/>
    <property type="project" value="InterPro"/>
</dbReference>
<proteinExistence type="predicted"/>
<evidence type="ECO:0000259" key="5">
    <source>
        <dbReference type="PROSITE" id="PS51000"/>
    </source>
</evidence>
<dbReference type="SMART" id="SM00420">
    <property type="entry name" value="HTH_DEOR"/>
    <property type="match status" value="1"/>
</dbReference>
<dbReference type="Gene3D" id="1.10.10.10">
    <property type="entry name" value="Winged helix-like DNA-binding domain superfamily/Winged helix DNA-binding domain"/>
    <property type="match status" value="1"/>
</dbReference>
<feature type="domain" description="HTH deoR-type" evidence="5">
    <location>
        <begin position="9"/>
        <end position="64"/>
    </location>
</feature>
<dbReference type="Proteomes" id="UP000253529">
    <property type="component" value="Unassembled WGS sequence"/>
</dbReference>
<evidence type="ECO:0000256" key="2">
    <source>
        <dbReference type="ARBA" id="ARBA00023015"/>
    </source>
</evidence>
<dbReference type="PRINTS" id="PR00037">
    <property type="entry name" value="HTHLACR"/>
</dbReference>
<reference evidence="6 7" key="1">
    <citation type="submission" date="2018-06" db="EMBL/GenBank/DDBJ databases">
        <title>Genomic Encyclopedia of Type Strains, Phase IV (KMG-IV): sequencing the most valuable type-strain genomes for metagenomic binning, comparative biology and taxonomic classification.</title>
        <authorList>
            <person name="Goeker M."/>
        </authorList>
    </citation>
    <scope>NUCLEOTIDE SEQUENCE [LARGE SCALE GENOMIC DNA]</scope>
    <source>
        <strain evidence="6 7">DSM 24875</strain>
    </source>
</reference>
<name>A0A366FSS5_9HYPH</name>
<dbReference type="EMBL" id="QNRK01000002">
    <property type="protein sequence ID" value="RBP17581.1"/>
    <property type="molecule type" value="Genomic_DNA"/>
</dbReference>
<dbReference type="PANTHER" id="PTHR30363:SF4">
    <property type="entry name" value="GLYCEROL-3-PHOSPHATE REGULON REPRESSOR"/>
    <property type="match status" value="1"/>
</dbReference>
<dbReference type="InterPro" id="IPR050313">
    <property type="entry name" value="Carb_Metab_HTH_regulators"/>
</dbReference>
<keyword evidence="3" id="KW-0238">DNA-binding</keyword>
<evidence type="ECO:0000256" key="1">
    <source>
        <dbReference type="ARBA" id="ARBA00022491"/>
    </source>
</evidence>
<dbReference type="PANTHER" id="PTHR30363">
    <property type="entry name" value="HTH-TYPE TRANSCRIPTIONAL REGULATOR SRLR-RELATED"/>
    <property type="match status" value="1"/>
</dbReference>
<dbReference type="SUPFAM" id="SSF100950">
    <property type="entry name" value="NagB/RpiA/CoA transferase-like"/>
    <property type="match status" value="1"/>
</dbReference>
<organism evidence="6 7">
    <name type="scientific">Roseiarcus fermentans</name>
    <dbReference type="NCBI Taxonomy" id="1473586"/>
    <lineage>
        <taxon>Bacteria</taxon>
        <taxon>Pseudomonadati</taxon>
        <taxon>Pseudomonadota</taxon>
        <taxon>Alphaproteobacteria</taxon>
        <taxon>Hyphomicrobiales</taxon>
        <taxon>Roseiarcaceae</taxon>
        <taxon>Roseiarcus</taxon>
    </lineage>
</organism>
<evidence type="ECO:0000256" key="4">
    <source>
        <dbReference type="ARBA" id="ARBA00023163"/>
    </source>
</evidence>
<gene>
    <name evidence="6" type="ORF">DFR50_10273</name>
</gene>
<dbReference type="InterPro" id="IPR001034">
    <property type="entry name" value="DeoR_HTH"/>
</dbReference>
<dbReference type="InterPro" id="IPR037171">
    <property type="entry name" value="NagB/RpiA_transferase-like"/>
</dbReference>
<evidence type="ECO:0000313" key="6">
    <source>
        <dbReference type="EMBL" id="RBP17581.1"/>
    </source>
</evidence>